<keyword evidence="6 8" id="KW-0807">Transducer</keyword>
<evidence type="ECO:0000256" key="3">
    <source>
        <dbReference type="ARBA" id="ARBA00022692"/>
    </source>
</evidence>
<dbReference type="PROSITE" id="PS50885">
    <property type="entry name" value="HAMP"/>
    <property type="match status" value="1"/>
</dbReference>
<evidence type="ECO:0000256" key="8">
    <source>
        <dbReference type="PROSITE-ProRule" id="PRU00284"/>
    </source>
</evidence>
<dbReference type="CDD" id="cd11386">
    <property type="entry name" value="MCP_signal"/>
    <property type="match status" value="1"/>
</dbReference>
<dbReference type="Gene3D" id="1.10.287.950">
    <property type="entry name" value="Methyl-accepting chemotaxis protein"/>
    <property type="match status" value="1"/>
</dbReference>
<sequence>MVGFLRGLSIRTVVTATLGCFALLLAIVAGLGYGGTRLGDQALEDRTRTATRIDLLRQADMLRLKAFARLEAYGKMNLVAQVALAERQKQQAELHELITEASKTLADFQAMPPFAKEDGRKLLERGAVSLAESLESLDQQLQAWAKRDTAAYDQLENDMMFKSGPQIAKDIADTMVYLEAHGAHQLADYHSSLMTFAIIGGISLAVALFLMLALRAMLMGFVVRPVTEAVGYVQRLARADLSQPIPVTSGNEIGQLQAAMREMQESLVRIVGSVRAGSGSILVGAQEIAGGNADLSSRTEQQAASLEETAASMEELTATVKQNADNARQASALANDASGTAGQGREVVGRVVETMREISDSSQQIAQIVGVIDSIAFQTNILALNASVEAARAGEQGRGFAVVAGEVRNLAGRSAEAAREIKALIEASTKRVGDGSQLVEQAGRTMEEVVRSVQRVTDIIDEISAASHEQSEGIGQVNTAIAQMDEVTQQNAALVQEASAASASLAGQARHLEEAVAVFRLSAEQQRAQPQEVRGERRAAPQPAQARRAEKHPLSPAKERARPAATVAEEQWEEF</sequence>
<evidence type="ECO:0000259" key="12">
    <source>
        <dbReference type="PROSITE" id="PS50885"/>
    </source>
</evidence>
<dbReference type="AlphaFoldDB" id="A0AAP9YG82"/>
<feature type="region of interest" description="Disordered" evidence="9">
    <location>
        <begin position="526"/>
        <end position="575"/>
    </location>
</feature>
<gene>
    <name evidence="13" type="ORF">GKQ51_10020</name>
</gene>
<feature type="domain" description="Methyl-accepting transducer" evidence="11">
    <location>
        <begin position="277"/>
        <end position="506"/>
    </location>
</feature>
<evidence type="ECO:0000256" key="4">
    <source>
        <dbReference type="ARBA" id="ARBA00022989"/>
    </source>
</evidence>
<dbReference type="PANTHER" id="PTHR43531">
    <property type="entry name" value="PROTEIN ICFG"/>
    <property type="match status" value="1"/>
</dbReference>
<keyword evidence="3 10" id="KW-0812">Transmembrane</keyword>
<evidence type="ECO:0000256" key="7">
    <source>
        <dbReference type="ARBA" id="ARBA00029447"/>
    </source>
</evidence>
<keyword evidence="4 10" id="KW-1133">Transmembrane helix</keyword>
<evidence type="ECO:0000256" key="2">
    <source>
        <dbReference type="ARBA" id="ARBA00022481"/>
    </source>
</evidence>
<evidence type="ECO:0000313" key="13">
    <source>
        <dbReference type="EMBL" id="QQE90571.1"/>
    </source>
</evidence>
<dbReference type="PANTHER" id="PTHR43531:SF14">
    <property type="entry name" value="METHYL-ACCEPTING CHEMOTAXIS PROTEIN I-RELATED"/>
    <property type="match status" value="1"/>
</dbReference>
<dbReference type="EMBL" id="CP066310">
    <property type="protein sequence ID" value="QQE90571.1"/>
    <property type="molecule type" value="Genomic_DNA"/>
</dbReference>
<dbReference type="Pfam" id="PF00015">
    <property type="entry name" value="MCPsignal"/>
    <property type="match status" value="1"/>
</dbReference>
<comment type="similarity">
    <text evidence="7">Belongs to the methyl-accepting chemotaxis (MCP) protein family.</text>
</comment>
<keyword evidence="2" id="KW-0488">Methylation</keyword>
<dbReference type="GO" id="GO:0007165">
    <property type="term" value="P:signal transduction"/>
    <property type="evidence" value="ECO:0007669"/>
    <property type="project" value="UniProtKB-KW"/>
</dbReference>
<evidence type="ECO:0000256" key="6">
    <source>
        <dbReference type="ARBA" id="ARBA00023224"/>
    </source>
</evidence>
<evidence type="ECO:0000259" key="11">
    <source>
        <dbReference type="PROSITE" id="PS50111"/>
    </source>
</evidence>
<dbReference type="SMART" id="SM00283">
    <property type="entry name" value="MA"/>
    <property type="match status" value="1"/>
</dbReference>
<dbReference type="GO" id="GO:0004888">
    <property type="term" value="F:transmembrane signaling receptor activity"/>
    <property type="evidence" value="ECO:0007669"/>
    <property type="project" value="InterPro"/>
</dbReference>
<evidence type="ECO:0000256" key="9">
    <source>
        <dbReference type="SAM" id="MobiDB-lite"/>
    </source>
</evidence>
<evidence type="ECO:0000313" key="14">
    <source>
        <dbReference type="Proteomes" id="UP000596192"/>
    </source>
</evidence>
<reference evidence="13 14" key="1">
    <citation type="submission" date="2020-12" db="EMBL/GenBank/DDBJ databases">
        <title>Genomic Analysis and Response surface optimization of nitrogen-fixing conditions for A. chroococcum strain HR1, Isolation from rhizosphere soil.</title>
        <authorList>
            <person name="Li J."/>
            <person name="Yang H."/>
            <person name="Liu H."/>
            <person name="Wang C."/>
            <person name="Tian Y."/>
            <person name="Lu X.Y."/>
        </authorList>
    </citation>
    <scope>NUCLEOTIDE SEQUENCE [LARGE SCALE GENOMIC DNA]</scope>
    <source>
        <strain evidence="13 14">HR1</strain>
    </source>
</reference>
<feature type="domain" description="HAMP" evidence="12">
    <location>
        <begin position="220"/>
        <end position="272"/>
    </location>
</feature>
<dbReference type="PROSITE" id="PS50111">
    <property type="entry name" value="CHEMOTAXIS_TRANSDUC_2"/>
    <property type="match status" value="1"/>
</dbReference>
<dbReference type="FunFam" id="1.10.287.950:FF:000001">
    <property type="entry name" value="Methyl-accepting chemotaxis sensory transducer"/>
    <property type="match status" value="1"/>
</dbReference>
<evidence type="ECO:0000256" key="5">
    <source>
        <dbReference type="ARBA" id="ARBA00023136"/>
    </source>
</evidence>
<dbReference type="GO" id="GO:0005886">
    <property type="term" value="C:plasma membrane"/>
    <property type="evidence" value="ECO:0007669"/>
    <property type="project" value="TreeGrafter"/>
</dbReference>
<dbReference type="CDD" id="cd06225">
    <property type="entry name" value="HAMP"/>
    <property type="match status" value="1"/>
</dbReference>
<comment type="subcellular location">
    <subcellularLocation>
        <location evidence="1">Membrane</location>
        <topology evidence="1">Multi-pass membrane protein</topology>
    </subcellularLocation>
</comment>
<dbReference type="InterPro" id="IPR004089">
    <property type="entry name" value="MCPsignal_dom"/>
</dbReference>
<dbReference type="RefSeq" id="WP_198867869.1">
    <property type="nucleotide sequence ID" value="NZ_CP066310.1"/>
</dbReference>
<name>A0AAP9YG82_9GAMM</name>
<dbReference type="SMART" id="SM00304">
    <property type="entry name" value="HAMP"/>
    <property type="match status" value="1"/>
</dbReference>
<dbReference type="Proteomes" id="UP000596192">
    <property type="component" value="Chromosome"/>
</dbReference>
<evidence type="ECO:0000256" key="1">
    <source>
        <dbReference type="ARBA" id="ARBA00004141"/>
    </source>
</evidence>
<dbReference type="InterPro" id="IPR004090">
    <property type="entry name" value="Chemotax_Me-accpt_rcpt"/>
</dbReference>
<proteinExistence type="inferred from homology"/>
<protein>
    <submittedName>
        <fullName evidence="13">HAMP domain-containing protein</fullName>
    </submittedName>
</protein>
<dbReference type="GO" id="GO:0006935">
    <property type="term" value="P:chemotaxis"/>
    <property type="evidence" value="ECO:0007669"/>
    <property type="project" value="InterPro"/>
</dbReference>
<feature type="transmembrane region" description="Helical" evidence="10">
    <location>
        <begin position="12"/>
        <end position="33"/>
    </location>
</feature>
<dbReference type="InterPro" id="IPR003660">
    <property type="entry name" value="HAMP_dom"/>
</dbReference>
<dbReference type="InterPro" id="IPR051310">
    <property type="entry name" value="MCP_chemotaxis"/>
</dbReference>
<evidence type="ECO:0000256" key="10">
    <source>
        <dbReference type="SAM" id="Phobius"/>
    </source>
</evidence>
<organism evidence="13 14">
    <name type="scientific">Azotobacter chroococcum</name>
    <dbReference type="NCBI Taxonomy" id="353"/>
    <lineage>
        <taxon>Bacteria</taxon>
        <taxon>Pseudomonadati</taxon>
        <taxon>Pseudomonadota</taxon>
        <taxon>Gammaproteobacteria</taxon>
        <taxon>Pseudomonadales</taxon>
        <taxon>Pseudomonadaceae</taxon>
        <taxon>Azotobacter</taxon>
    </lineage>
</organism>
<dbReference type="PRINTS" id="PR00260">
    <property type="entry name" value="CHEMTRNSDUCR"/>
</dbReference>
<feature type="compositionally biased region" description="Basic and acidic residues" evidence="9">
    <location>
        <begin position="547"/>
        <end position="562"/>
    </location>
</feature>
<accession>A0AAP9YG82</accession>
<dbReference type="Pfam" id="PF00672">
    <property type="entry name" value="HAMP"/>
    <property type="match status" value="1"/>
</dbReference>
<feature type="transmembrane region" description="Helical" evidence="10">
    <location>
        <begin position="193"/>
        <end position="214"/>
    </location>
</feature>
<dbReference type="SUPFAM" id="SSF58104">
    <property type="entry name" value="Methyl-accepting chemotaxis protein (MCP) signaling domain"/>
    <property type="match status" value="1"/>
</dbReference>
<keyword evidence="5 10" id="KW-0472">Membrane</keyword>